<proteinExistence type="predicted"/>
<keyword evidence="1" id="KW-0812">Transmembrane</keyword>
<sequence length="51" mass="6454">MPQMGPLQWTSLFIYFLILFTMIIMMNYYMFLYNPTYKKINKISIYLNWKW</sequence>
<geneLocation type="mitochondrion" evidence="2"/>
<evidence type="ECO:0000313" key="2">
    <source>
        <dbReference type="EMBL" id="AYN50449.1"/>
    </source>
</evidence>
<reference evidence="2" key="1">
    <citation type="journal article" date="2014" name="Mol. Biol. Evol.">
        <title>Bulk de novo mitogenome assembly from pooled total DNA elucidates the phylogeny of weevils (Coleoptera: Curculionoidea).</title>
        <authorList>
            <person name="Gillett C.P."/>
            <person name="Crampton-Platt A."/>
            <person name="Timmermans M.J."/>
            <person name="Jordal B.H."/>
            <person name="Emerson B.C."/>
            <person name="Vogler A.P."/>
        </authorList>
    </citation>
    <scope>NUCLEOTIDE SEQUENCE</scope>
</reference>
<gene>
    <name evidence="2" type="primary">atp8</name>
</gene>
<keyword evidence="2" id="KW-0496">Mitochondrion</keyword>
<feature type="transmembrane region" description="Helical" evidence="1">
    <location>
        <begin position="12"/>
        <end position="32"/>
    </location>
</feature>
<reference evidence="2" key="2">
    <citation type="submission" date="2018-06" db="EMBL/GenBank/DDBJ databases">
        <authorList>
            <person name="James G."/>
        </authorList>
    </citation>
    <scope>NUCLEOTIDE SEQUENCE</scope>
</reference>
<protein>
    <submittedName>
        <fullName evidence="2">ATP synthase F0 subunit 8</fullName>
    </submittedName>
</protein>
<dbReference type="EMBL" id="MH473537">
    <property type="protein sequence ID" value="AYN50449.1"/>
    <property type="molecule type" value="Genomic_DNA"/>
</dbReference>
<name>A0A3G2JZH6_9CUCU</name>
<accession>A0A3G2JZH6</accession>
<dbReference type="AlphaFoldDB" id="A0A3G2JZH6"/>
<evidence type="ECO:0000256" key="1">
    <source>
        <dbReference type="SAM" id="Phobius"/>
    </source>
</evidence>
<keyword evidence="1" id="KW-1133">Transmembrane helix</keyword>
<organism evidence="2">
    <name type="scientific">Corthylus rubricollis</name>
    <dbReference type="NCBI Taxonomy" id="1220277"/>
    <lineage>
        <taxon>Eukaryota</taxon>
        <taxon>Metazoa</taxon>
        <taxon>Ecdysozoa</taxon>
        <taxon>Arthropoda</taxon>
        <taxon>Hexapoda</taxon>
        <taxon>Insecta</taxon>
        <taxon>Pterygota</taxon>
        <taxon>Neoptera</taxon>
        <taxon>Endopterygota</taxon>
        <taxon>Coleoptera</taxon>
        <taxon>Polyphaga</taxon>
        <taxon>Cucujiformia</taxon>
        <taxon>Curculionidae</taxon>
        <taxon>Scolytinae</taxon>
        <taxon>Corthylus</taxon>
    </lineage>
</organism>
<keyword evidence="1" id="KW-0472">Membrane</keyword>